<dbReference type="PROSITE" id="PS50297">
    <property type="entry name" value="ANK_REP_REGION"/>
    <property type="match status" value="1"/>
</dbReference>
<proteinExistence type="predicted"/>
<protein>
    <submittedName>
        <fullName evidence="4">Uncharacterized protein</fullName>
    </submittedName>
</protein>
<dbReference type="PROSITE" id="PS50088">
    <property type="entry name" value="ANK_REPEAT"/>
    <property type="match status" value="1"/>
</dbReference>
<feature type="repeat" description="ANK" evidence="3">
    <location>
        <begin position="215"/>
        <end position="240"/>
    </location>
</feature>
<evidence type="ECO:0000313" key="4">
    <source>
        <dbReference type="EMBL" id="KAK3881879.1"/>
    </source>
</evidence>
<organism evidence="4 5">
    <name type="scientific">Petrolisthes cinctipes</name>
    <name type="common">Flat porcelain crab</name>
    <dbReference type="NCBI Taxonomy" id="88211"/>
    <lineage>
        <taxon>Eukaryota</taxon>
        <taxon>Metazoa</taxon>
        <taxon>Ecdysozoa</taxon>
        <taxon>Arthropoda</taxon>
        <taxon>Crustacea</taxon>
        <taxon>Multicrustacea</taxon>
        <taxon>Malacostraca</taxon>
        <taxon>Eumalacostraca</taxon>
        <taxon>Eucarida</taxon>
        <taxon>Decapoda</taxon>
        <taxon>Pleocyemata</taxon>
        <taxon>Anomura</taxon>
        <taxon>Galatheoidea</taxon>
        <taxon>Porcellanidae</taxon>
        <taxon>Petrolisthes</taxon>
    </lineage>
</organism>
<dbReference type="PANTHER" id="PTHR20966:SF2">
    <property type="entry name" value="ANKYRIN REPEAT AND SOCS BOX PROTEIN 17"/>
    <property type="match status" value="1"/>
</dbReference>
<sequence length="373" mass="39946">MTSGRGLVLGWGPPEQQDAPFLERLWPAVLDGAVKGRGLSVNVDVLTAVLEESARDCLNTRRRRDELVAALSPVVDAADDPVEAANKVVEAALEYHTQQLAGNGGVCRLGKFHNVLYVAATMAVTHEAQDSGVVAALLAAFHKCEGGLDRLIGPALLGPRISRLLSASQPDMDTSQEARSRLEYFLGHARAAQLTLPQPGGPPLSMLEAPLPTLQGAGPLYTAVQAGEEATVLLLLQHGAKPVLGGQCCPLLLAVTRLSTHTRATLSQCPPCLCPYYPCICLLKYPIDYPPQDIAVLRLLLRAAGGYCIPNHPDLLHPRLLMDSVLPSEPPRLTHWARYSLRTALAAAWALPKGTATLSLPLTMLPFMDLVTD</sequence>
<gene>
    <name evidence="4" type="ORF">Pcinc_013720</name>
</gene>
<dbReference type="EMBL" id="JAWQEG010001165">
    <property type="protein sequence ID" value="KAK3881879.1"/>
    <property type="molecule type" value="Genomic_DNA"/>
</dbReference>
<accession>A0AAE1FWH0</accession>
<dbReference type="InterPro" id="IPR039147">
    <property type="entry name" value="ASB17"/>
</dbReference>
<keyword evidence="1" id="KW-0833">Ubl conjugation pathway</keyword>
<comment type="caution">
    <text evidence="4">The sequence shown here is derived from an EMBL/GenBank/DDBJ whole genome shotgun (WGS) entry which is preliminary data.</text>
</comment>
<evidence type="ECO:0000256" key="1">
    <source>
        <dbReference type="ARBA" id="ARBA00022786"/>
    </source>
</evidence>
<dbReference type="AlphaFoldDB" id="A0AAE1FWH0"/>
<keyword evidence="5" id="KW-1185">Reference proteome</keyword>
<evidence type="ECO:0000256" key="2">
    <source>
        <dbReference type="ARBA" id="ARBA00023043"/>
    </source>
</evidence>
<evidence type="ECO:0000256" key="3">
    <source>
        <dbReference type="PROSITE-ProRule" id="PRU00023"/>
    </source>
</evidence>
<dbReference type="PANTHER" id="PTHR20966">
    <property type="entry name" value="ANKYRIN REPEAT AND SOCS BOX PROTEIN 17"/>
    <property type="match status" value="1"/>
</dbReference>
<name>A0AAE1FWH0_PETCI</name>
<evidence type="ECO:0000313" key="5">
    <source>
        <dbReference type="Proteomes" id="UP001286313"/>
    </source>
</evidence>
<reference evidence="4" key="1">
    <citation type="submission" date="2023-10" db="EMBL/GenBank/DDBJ databases">
        <title>Genome assemblies of two species of porcelain crab, Petrolisthes cinctipes and Petrolisthes manimaculis (Anomura: Porcellanidae).</title>
        <authorList>
            <person name="Angst P."/>
        </authorList>
    </citation>
    <scope>NUCLEOTIDE SEQUENCE</scope>
    <source>
        <strain evidence="4">PB745_01</strain>
        <tissue evidence="4">Gill</tissue>
    </source>
</reference>
<dbReference type="InterPro" id="IPR002110">
    <property type="entry name" value="Ankyrin_rpt"/>
</dbReference>
<keyword evidence="2 3" id="KW-0040">ANK repeat</keyword>
<dbReference type="Proteomes" id="UP001286313">
    <property type="component" value="Unassembled WGS sequence"/>
</dbReference>